<dbReference type="SUPFAM" id="SSF52833">
    <property type="entry name" value="Thioredoxin-like"/>
    <property type="match status" value="1"/>
</dbReference>
<keyword evidence="2" id="KW-1133">Transmembrane helix</keyword>
<feature type="region of interest" description="Disordered" evidence="1">
    <location>
        <begin position="1"/>
        <end position="20"/>
    </location>
</feature>
<accession>A0ABT4MN69</accession>
<reference evidence="4" key="1">
    <citation type="submission" date="2022-12" db="EMBL/GenBank/DDBJ databases">
        <authorList>
            <person name="Krivoruchko A.V."/>
            <person name="Elkin A."/>
        </authorList>
    </citation>
    <scope>NUCLEOTIDE SEQUENCE</scope>
    <source>
        <strain evidence="4">IEGM 1388</strain>
    </source>
</reference>
<dbReference type="InterPro" id="IPR012336">
    <property type="entry name" value="Thioredoxin-like_fold"/>
</dbReference>
<name>A0ABT4MN69_GORRU</name>
<evidence type="ECO:0000313" key="5">
    <source>
        <dbReference type="Proteomes" id="UP001067235"/>
    </source>
</evidence>
<dbReference type="InterPro" id="IPR036249">
    <property type="entry name" value="Thioredoxin-like_sf"/>
</dbReference>
<comment type="caution">
    <text evidence="4">The sequence shown here is derived from an EMBL/GenBank/DDBJ whole genome shotgun (WGS) entry which is preliminary data.</text>
</comment>
<keyword evidence="5" id="KW-1185">Reference proteome</keyword>
<dbReference type="Gene3D" id="3.40.30.10">
    <property type="entry name" value="Glutaredoxin"/>
    <property type="match status" value="1"/>
</dbReference>
<feature type="transmembrane region" description="Helical" evidence="2">
    <location>
        <begin position="26"/>
        <end position="48"/>
    </location>
</feature>
<proteinExistence type="predicted"/>
<dbReference type="Pfam" id="PF13462">
    <property type="entry name" value="Thioredoxin_4"/>
    <property type="match status" value="1"/>
</dbReference>
<evidence type="ECO:0000256" key="2">
    <source>
        <dbReference type="SAM" id="Phobius"/>
    </source>
</evidence>
<evidence type="ECO:0000313" key="4">
    <source>
        <dbReference type="EMBL" id="MCZ4548442.1"/>
    </source>
</evidence>
<keyword evidence="2" id="KW-0472">Membrane</keyword>
<protein>
    <submittedName>
        <fullName evidence="4">Thioredoxin domain-containing protein</fullName>
    </submittedName>
</protein>
<organism evidence="4 5">
    <name type="scientific">Gordonia rubripertincta</name>
    <name type="common">Rhodococcus corallinus</name>
    <dbReference type="NCBI Taxonomy" id="36822"/>
    <lineage>
        <taxon>Bacteria</taxon>
        <taxon>Bacillati</taxon>
        <taxon>Actinomycetota</taxon>
        <taxon>Actinomycetes</taxon>
        <taxon>Mycobacteriales</taxon>
        <taxon>Gordoniaceae</taxon>
        <taxon>Gordonia</taxon>
    </lineage>
</organism>
<feature type="compositionally biased region" description="Polar residues" evidence="1">
    <location>
        <begin position="10"/>
        <end position="20"/>
    </location>
</feature>
<dbReference type="EMBL" id="JAPWIE010000001">
    <property type="protein sequence ID" value="MCZ4548442.1"/>
    <property type="molecule type" value="Genomic_DNA"/>
</dbReference>
<dbReference type="RefSeq" id="WP_301568894.1">
    <property type="nucleotide sequence ID" value="NZ_JAPWIE010000001.1"/>
</dbReference>
<gene>
    <name evidence="4" type="ORF">O4213_00500</name>
</gene>
<evidence type="ECO:0000259" key="3">
    <source>
        <dbReference type="Pfam" id="PF13462"/>
    </source>
</evidence>
<feature type="domain" description="Thioredoxin-like fold" evidence="3">
    <location>
        <begin position="66"/>
        <end position="234"/>
    </location>
</feature>
<evidence type="ECO:0000256" key="1">
    <source>
        <dbReference type="SAM" id="MobiDB-lite"/>
    </source>
</evidence>
<dbReference type="Proteomes" id="UP001067235">
    <property type="component" value="Unassembled WGS sequence"/>
</dbReference>
<dbReference type="CDD" id="cd02972">
    <property type="entry name" value="DsbA_family"/>
    <property type="match status" value="1"/>
</dbReference>
<keyword evidence="2" id="KW-0812">Transmembrane</keyword>
<sequence length="248" mass="25718">MSNKKKQPVPKTSTSKYQPRKQSSTMTYVLGGLAVVLIAAVVIGGIVWNNSRSNGEADTNVLATSATFTVGSATAPHTIDMFEDFQCPACRNLEQSSGAAVTDAVNSGQLQVRYHMLTFLNKQSGSGTYSSRAAGAMKCVADGESQDVQLAFHSKLFQVQPAEGGRDHDNAALAGFAADVGASEATQQCISDGTQVRAAEDSAEQSQAELANATGGRVGTPSVLQGGKQVATTSGPQWVADILGSNNS</sequence>